<dbReference type="RefSeq" id="WP_203729497.1">
    <property type="nucleotide sequence ID" value="NZ_BAAATX010000006.1"/>
</dbReference>
<sequence length="481" mass="48590">MRLRHLALPAAVTLAALTGLATPAAAAPDDEPAFVALVVPEQVTVIEGKTKSVTATVINASDVTAKGVALTFTKIDASVAVTLPAGCDLPTGCAVGELKPGASRKYTFKVTPNVATSADLTSSLSLKVTGADGVAGDEAQVAIVRAKGGVDLEVADIADMKLNRGQTADVPITVRNAGSETVDAIGVVLFGEDGLVALTEYRNCEDQSEDGLNAVVCVFEQNFPAGAEFTVPSATPLQIKVAADAGGPYTYTAAVVAVGINKVVADSLAAKSGPTLKLQSIEDDYTDAPDDLNEDDNVAAFGITLGKSAADLQAIGGTFKGAVGDETTVQVGVRNLGPTATVPPSLDGILTVTVDLPTGIEVTDGDDTCFPDLSGDPSRYTCLLLNRVGVGKSELFSFTATILDSPEHTAGSVIVDGGVQDTNSANDKAVLGLELTGGGAGGGLPVTGAPAGWVAAGGALLLLIGGIFFSAARRRRIITKA</sequence>
<evidence type="ECO:0000256" key="2">
    <source>
        <dbReference type="SAM" id="SignalP"/>
    </source>
</evidence>
<accession>A0ABQ3Z156</accession>
<evidence type="ECO:0000313" key="3">
    <source>
        <dbReference type="EMBL" id="GIE03541.1"/>
    </source>
</evidence>
<feature type="signal peptide" evidence="2">
    <location>
        <begin position="1"/>
        <end position="26"/>
    </location>
</feature>
<keyword evidence="1" id="KW-0472">Membrane</keyword>
<keyword evidence="4" id="KW-1185">Reference proteome</keyword>
<feature type="transmembrane region" description="Helical" evidence="1">
    <location>
        <begin position="453"/>
        <end position="472"/>
    </location>
</feature>
<evidence type="ECO:0008006" key="5">
    <source>
        <dbReference type="Google" id="ProtNLM"/>
    </source>
</evidence>
<reference evidence="3 4" key="1">
    <citation type="submission" date="2021-01" db="EMBL/GenBank/DDBJ databases">
        <title>Whole genome shotgun sequence of Actinoplanes durhamensis NBRC 14914.</title>
        <authorList>
            <person name="Komaki H."/>
            <person name="Tamura T."/>
        </authorList>
    </citation>
    <scope>NUCLEOTIDE SEQUENCE [LARGE SCALE GENOMIC DNA]</scope>
    <source>
        <strain evidence="3 4">NBRC 14914</strain>
    </source>
</reference>
<proteinExistence type="predicted"/>
<comment type="caution">
    <text evidence="3">The sequence shown here is derived from an EMBL/GenBank/DDBJ whole genome shotgun (WGS) entry which is preliminary data.</text>
</comment>
<organism evidence="3 4">
    <name type="scientific">Paractinoplanes durhamensis</name>
    <dbReference type="NCBI Taxonomy" id="113563"/>
    <lineage>
        <taxon>Bacteria</taxon>
        <taxon>Bacillati</taxon>
        <taxon>Actinomycetota</taxon>
        <taxon>Actinomycetes</taxon>
        <taxon>Micromonosporales</taxon>
        <taxon>Micromonosporaceae</taxon>
        <taxon>Paractinoplanes</taxon>
    </lineage>
</organism>
<dbReference type="Proteomes" id="UP000637628">
    <property type="component" value="Unassembled WGS sequence"/>
</dbReference>
<dbReference type="EMBL" id="BOML01000038">
    <property type="protein sequence ID" value="GIE03541.1"/>
    <property type="molecule type" value="Genomic_DNA"/>
</dbReference>
<gene>
    <name evidence="3" type="ORF">Adu01nite_48910</name>
</gene>
<evidence type="ECO:0000313" key="4">
    <source>
        <dbReference type="Proteomes" id="UP000637628"/>
    </source>
</evidence>
<keyword evidence="1" id="KW-1133">Transmembrane helix</keyword>
<name>A0ABQ3Z156_9ACTN</name>
<keyword evidence="2" id="KW-0732">Signal</keyword>
<protein>
    <recommendedName>
        <fullName evidence="5">LPXTG-motif cell wall anchor domain-containing protein</fullName>
    </recommendedName>
</protein>
<feature type="chain" id="PRO_5046298742" description="LPXTG-motif cell wall anchor domain-containing protein" evidence="2">
    <location>
        <begin position="27"/>
        <end position="481"/>
    </location>
</feature>
<evidence type="ECO:0000256" key="1">
    <source>
        <dbReference type="SAM" id="Phobius"/>
    </source>
</evidence>
<keyword evidence="1" id="KW-0812">Transmembrane</keyword>